<comment type="caution">
    <text evidence="1">The sequence shown here is derived from an EMBL/GenBank/DDBJ whole genome shotgun (WGS) entry which is preliminary data.</text>
</comment>
<reference evidence="1 2" key="1">
    <citation type="submission" date="2020-08" db="EMBL/GenBank/DDBJ databases">
        <title>Genomic Encyclopedia of Type Strains, Phase III (KMG-III): the genomes of soil and plant-associated and newly described type strains.</title>
        <authorList>
            <person name="Whitman W."/>
        </authorList>
    </citation>
    <scope>NUCLEOTIDE SEQUENCE [LARGE SCALE GENOMIC DNA]</scope>
    <source>
        <strain evidence="1 2">CECT 5995</strain>
    </source>
</reference>
<name>A0A7W5BVJ8_9GAMM</name>
<dbReference type="InterPro" id="IPR034660">
    <property type="entry name" value="DinB/YfiT-like"/>
</dbReference>
<protein>
    <recommendedName>
        <fullName evidence="3">DUF1993 domain-containing protein</fullName>
    </recommendedName>
</protein>
<dbReference type="PANTHER" id="PTHR36922:SF1">
    <property type="entry name" value="DUF1993 DOMAIN-CONTAINING PROTEIN"/>
    <property type="match status" value="1"/>
</dbReference>
<dbReference type="SUPFAM" id="SSF109854">
    <property type="entry name" value="DinB/YfiT-like putative metalloenzymes"/>
    <property type="match status" value="1"/>
</dbReference>
<dbReference type="AlphaFoldDB" id="A0A7W5BVJ8"/>
<dbReference type="RefSeq" id="WP_183385844.1">
    <property type="nucleotide sequence ID" value="NZ_JACHXM010000001.1"/>
</dbReference>
<organism evidence="1 2">
    <name type="scientific">Halomonas organivorans</name>
    <dbReference type="NCBI Taxonomy" id="257772"/>
    <lineage>
        <taxon>Bacteria</taxon>
        <taxon>Pseudomonadati</taxon>
        <taxon>Pseudomonadota</taxon>
        <taxon>Gammaproteobacteria</taxon>
        <taxon>Oceanospirillales</taxon>
        <taxon>Halomonadaceae</taxon>
        <taxon>Halomonas</taxon>
    </lineage>
</organism>
<dbReference type="Gene3D" id="1.20.120.450">
    <property type="entry name" value="dinb family like domain"/>
    <property type="match status" value="1"/>
</dbReference>
<keyword evidence="2" id="KW-1185">Reference proteome</keyword>
<dbReference type="EMBL" id="JACHXM010000001">
    <property type="protein sequence ID" value="MBB3139433.1"/>
    <property type="molecule type" value="Genomic_DNA"/>
</dbReference>
<evidence type="ECO:0000313" key="2">
    <source>
        <dbReference type="Proteomes" id="UP000525987"/>
    </source>
</evidence>
<evidence type="ECO:0000313" key="1">
    <source>
        <dbReference type="EMBL" id="MBB3139433.1"/>
    </source>
</evidence>
<evidence type="ECO:0008006" key="3">
    <source>
        <dbReference type="Google" id="ProtNLM"/>
    </source>
</evidence>
<dbReference type="Pfam" id="PF09351">
    <property type="entry name" value="DUF1993"/>
    <property type="match status" value="1"/>
</dbReference>
<dbReference type="InterPro" id="IPR018531">
    <property type="entry name" value="DUF1993"/>
</dbReference>
<dbReference type="PANTHER" id="PTHR36922">
    <property type="entry name" value="BLL2446 PROTEIN"/>
    <property type="match status" value="1"/>
</dbReference>
<proteinExistence type="predicted"/>
<sequence>MLPQDLFARYLERLSRLMATIERHDTQGDGVLHASLAPDMFPLLTQARITANFVLRACCQLAAVPVVSFDDTDDTFAGLEEQLRRSREYIVSLVIPGEPRALPIGQDTAGDAAISLPMDEYVHAFALPNFFFHLSMVYAIARAAGVPLGKADFDGYHQYPPGFSFR</sequence>
<dbReference type="Proteomes" id="UP000525987">
    <property type="component" value="Unassembled WGS sequence"/>
</dbReference>
<accession>A0A7W5BVJ8</accession>
<gene>
    <name evidence="1" type="ORF">FHR96_000279</name>
</gene>